<dbReference type="OrthoDB" id="5598843at2759"/>
<name>A0A6A6S713_9PLEO</name>
<gene>
    <name evidence="2" type="ORF">P280DRAFT_393720</name>
</gene>
<sequence>MSGPAENRWQRPQGRGNNRNSTPAANAPGKDGGRQQSVSAGSGNAWKGKATGEHRPVKDFNSGEVRDFLRKRYLEAVADQPAVYHKVQGDSVATRSSGAWGAKAGNMSHLMPNGQDFFTQLKKQLSTLEKGK</sequence>
<evidence type="ECO:0000256" key="1">
    <source>
        <dbReference type="SAM" id="MobiDB-lite"/>
    </source>
</evidence>
<organism evidence="2 3">
    <name type="scientific">Massarina eburnea CBS 473.64</name>
    <dbReference type="NCBI Taxonomy" id="1395130"/>
    <lineage>
        <taxon>Eukaryota</taxon>
        <taxon>Fungi</taxon>
        <taxon>Dikarya</taxon>
        <taxon>Ascomycota</taxon>
        <taxon>Pezizomycotina</taxon>
        <taxon>Dothideomycetes</taxon>
        <taxon>Pleosporomycetidae</taxon>
        <taxon>Pleosporales</taxon>
        <taxon>Massarineae</taxon>
        <taxon>Massarinaceae</taxon>
        <taxon>Massarina</taxon>
    </lineage>
</organism>
<dbReference type="AlphaFoldDB" id="A0A6A6S713"/>
<keyword evidence="3" id="KW-1185">Reference proteome</keyword>
<protein>
    <submittedName>
        <fullName evidence="2">Uncharacterized protein</fullName>
    </submittedName>
</protein>
<evidence type="ECO:0000313" key="2">
    <source>
        <dbReference type="EMBL" id="KAF2642992.1"/>
    </source>
</evidence>
<evidence type="ECO:0000313" key="3">
    <source>
        <dbReference type="Proteomes" id="UP000799753"/>
    </source>
</evidence>
<feature type="region of interest" description="Disordered" evidence="1">
    <location>
        <begin position="1"/>
        <end position="62"/>
    </location>
</feature>
<reference evidence="2" key="1">
    <citation type="journal article" date="2020" name="Stud. Mycol.">
        <title>101 Dothideomycetes genomes: a test case for predicting lifestyles and emergence of pathogens.</title>
        <authorList>
            <person name="Haridas S."/>
            <person name="Albert R."/>
            <person name="Binder M."/>
            <person name="Bloem J."/>
            <person name="Labutti K."/>
            <person name="Salamov A."/>
            <person name="Andreopoulos B."/>
            <person name="Baker S."/>
            <person name="Barry K."/>
            <person name="Bills G."/>
            <person name="Bluhm B."/>
            <person name="Cannon C."/>
            <person name="Castanera R."/>
            <person name="Culley D."/>
            <person name="Daum C."/>
            <person name="Ezra D."/>
            <person name="Gonzalez J."/>
            <person name="Henrissat B."/>
            <person name="Kuo A."/>
            <person name="Liang C."/>
            <person name="Lipzen A."/>
            <person name="Lutzoni F."/>
            <person name="Magnuson J."/>
            <person name="Mondo S."/>
            <person name="Nolan M."/>
            <person name="Ohm R."/>
            <person name="Pangilinan J."/>
            <person name="Park H.-J."/>
            <person name="Ramirez L."/>
            <person name="Alfaro M."/>
            <person name="Sun H."/>
            <person name="Tritt A."/>
            <person name="Yoshinaga Y."/>
            <person name="Zwiers L.-H."/>
            <person name="Turgeon B."/>
            <person name="Goodwin S."/>
            <person name="Spatafora J."/>
            <person name="Crous P."/>
            <person name="Grigoriev I."/>
        </authorList>
    </citation>
    <scope>NUCLEOTIDE SEQUENCE</scope>
    <source>
        <strain evidence="2">CBS 473.64</strain>
    </source>
</reference>
<feature type="compositionally biased region" description="Polar residues" evidence="1">
    <location>
        <begin position="15"/>
        <end position="24"/>
    </location>
</feature>
<dbReference type="EMBL" id="MU006780">
    <property type="protein sequence ID" value="KAF2642992.1"/>
    <property type="molecule type" value="Genomic_DNA"/>
</dbReference>
<accession>A0A6A6S713</accession>
<dbReference type="Proteomes" id="UP000799753">
    <property type="component" value="Unassembled WGS sequence"/>
</dbReference>
<proteinExistence type="predicted"/>